<protein>
    <submittedName>
        <fullName evidence="1">Uncharacterized protein</fullName>
    </submittedName>
</protein>
<organism evidence="1 2">
    <name type="scientific">Marmoricola endophyticus</name>
    <dbReference type="NCBI Taxonomy" id="2040280"/>
    <lineage>
        <taxon>Bacteria</taxon>
        <taxon>Bacillati</taxon>
        <taxon>Actinomycetota</taxon>
        <taxon>Actinomycetes</taxon>
        <taxon>Propionibacteriales</taxon>
        <taxon>Nocardioidaceae</taxon>
        <taxon>Marmoricola</taxon>
    </lineage>
</organism>
<proteinExistence type="predicted"/>
<name>A0A917BSJ5_9ACTN</name>
<dbReference type="RefSeq" id="WP_188780577.1">
    <property type="nucleotide sequence ID" value="NZ_BMKQ01000001.1"/>
</dbReference>
<dbReference type="AlphaFoldDB" id="A0A917BSJ5"/>
<sequence length="343" mass="38176">MPAYGVHLTRRAARTTRLPGLPDPVGLAGVLDGLDRRLTPADAPGAAPARAWTWEGEDASTASWYPQGVTTSADASPSGRVAGREIVMTSWYSTRKGEHNQGSRISVLDVEAERYQHVLVVRPTKDGPRPLRIHAGGLLWYGPHVHLAATRRGLYTAHLDDVVEVEPRTETAGHRFVLPVRYAYDAQTAEGTEPLRYSFCSVDREADPPELLVGEYGTGAQTTRIAHWPLDPETGLLAGGEEDTVAPLSLDERGVGHMQGVAKVGGRYYATVSRGTRKRGRVYVGVPGRMRPYRWALPPGPEDISYWPQRDELWTLTEHPGQRYVVAMERARLRRFPWPWRHR</sequence>
<gene>
    <name evidence="1" type="ORF">GCM10011519_30890</name>
</gene>
<reference evidence="1" key="1">
    <citation type="journal article" date="2014" name="Int. J. Syst. Evol. Microbiol.">
        <title>Complete genome sequence of Corynebacterium casei LMG S-19264T (=DSM 44701T), isolated from a smear-ripened cheese.</title>
        <authorList>
            <consortium name="US DOE Joint Genome Institute (JGI-PGF)"/>
            <person name="Walter F."/>
            <person name="Albersmeier A."/>
            <person name="Kalinowski J."/>
            <person name="Ruckert C."/>
        </authorList>
    </citation>
    <scope>NUCLEOTIDE SEQUENCE</scope>
    <source>
        <strain evidence="1">CGMCC 1.16067</strain>
    </source>
</reference>
<keyword evidence="2" id="KW-1185">Reference proteome</keyword>
<comment type="caution">
    <text evidence="1">The sequence shown here is derived from an EMBL/GenBank/DDBJ whole genome shotgun (WGS) entry which is preliminary data.</text>
</comment>
<dbReference type="Proteomes" id="UP000649179">
    <property type="component" value="Unassembled WGS sequence"/>
</dbReference>
<accession>A0A917BSJ5</accession>
<reference evidence="1" key="2">
    <citation type="submission" date="2020-09" db="EMBL/GenBank/DDBJ databases">
        <authorList>
            <person name="Sun Q."/>
            <person name="Zhou Y."/>
        </authorList>
    </citation>
    <scope>NUCLEOTIDE SEQUENCE</scope>
    <source>
        <strain evidence="1">CGMCC 1.16067</strain>
    </source>
</reference>
<evidence type="ECO:0000313" key="2">
    <source>
        <dbReference type="Proteomes" id="UP000649179"/>
    </source>
</evidence>
<evidence type="ECO:0000313" key="1">
    <source>
        <dbReference type="EMBL" id="GGF54786.1"/>
    </source>
</evidence>
<dbReference type="EMBL" id="BMKQ01000001">
    <property type="protein sequence ID" value="GGF54786.1"/>
    <property type="molecule type" value="Genomic_DNA"/>
</dbReference>